<comment type="caution">
    <text evidence="2">The sequence shown here is derived from an EMBL/GenBank/DDBJ whole genome shotgun (WGS) entry which is preliminary data.</text>
</comment>
<dbReference type="Proteomes" id="UP001187734">
    <property type="component" value="Unassembled WGS sequence"/>
</dbReference>
<evidence type="ECO:0000256" key="1">
    <source>
        <dbReference type="SAM" id="SignalP"/>
    </source>
</evidence>
<keyword evidence="3" id="KW-1185">Reference proteome</keyword>
<feature type="signal peptide" evidence="1">
    <location>
        <begin position="1"/>
        <end position="19"/>
    </location>
</feature>
<keyword evidence="1" id="KW-0732">Signal</keyword>
<gene>
    <name evidence="2" type="ORF">FTOL_03636</name>
</gene>
<organism evidence="2 3">
    <name type="scientific">Fusarium torulosum</name>
    <dbReference type="NCBI Taxonomy" id="33205"/>
    <lineage>
        <taxon>Eukaryota</taxon>
        <taxon>Fungi</taxon>
        <taxon>Dikarya</taxon>
        <taxon>Ascomycota</taxon>
        <taxon>Pezizomycotina</taxon>
        <taxon>Sordariomycetes</taxon>
        <taxon>Hypocreomycetidae</taxon>
        <taxon>Hypocreales</taxon>
        <taxon>Nectriaceae</taxon>
        <taxon>Fusarium</taxon>
    </lineage>
</organism>
<sequence length="189" mass="20465">MQFKNLILTPLVAAGIASAAPNPDVEVFQAIALRSASPVHHTYLQASKNSLFLKLKDQGASCDRGVKADAATFSINKKTGEVLLYSSSNPRQQLFTDRSGMGQGVLQYRTGAQPLCTRCEQDKWAINKDGQLQYDGKDFRACPLEDGSYSVWISAGVDNPAGNKDCIPFTLTASEVDEPVGCLYTQQGQ</sequence>
<evidence type="ECO:0000313" key="3">
    <source>
        <dbReference type="Proteomes" id="UP001187734"/>
    </source>
</evidence>
<evidence type="ECO:0000313" key="2">
    <source>
        <dbReference type="EMBL" id="SPJ73906.1"/>
    </source>
</evidence>
<proteinExistence type="predicted"/>
<reference evidence="2" key="1">
    <citation type="submission" date="2018-03" db="EMBL/GenBank/DDBJ databases">
        <authorList>
            <person name="Guldener U."/>
        </authorList>
    </citation>
    <scope>NUCLEOTIDE SEQUENCE</scope>
</reference>
<accession>A0AAE8SFS2</accession>
<name>A0AAE8SFS2_9HYPO</name>
<dbReference type="EMBL" id="ONZP01000107">
    <property type="protein sequence ID" value="SPJ73906.1"/>
    <property type="molecule type" value="Genomic_DNA"/>
</dbReference>
<feature type="chain" id="PRO_5042165861" evidence="1">
    <location>
        <begin position="20"/>
        <end position="189"/>
    </location>
</feature>
<dbReference type="AlphaFoldDB" id="A0AAE8SFS2"/>
<protein>
    <submittedName>
        <fullName evidence="2">Related to cell wall protein PhiA</fullName>
    </submittedName>
</protein>